<dbReference type="Proteomes" id="UP000007110">
    <property type="component" value="Unassembled WGS sequence"/>
</dbReference>
<name>A0A7M7RCH5_STRPU</name>
<keyword evidence="3" id="KW-0812">Transmembrane</keyword>
<feature type="domain" description="WSC" evidence="4">
    <location>
        <begin position="114"/>
        <end position="215"/>
    </location>
</feature>
<accession>A0A7M7RCH5</accession>
<reference evidence="5" key="2">
    <citation type="submission" date="2021-01" db="UniProtKB">
        <authorList>
            <consortium name="EnsemblMetazoa"/>
        </authorList>
    </citation>
    <scope>IDENTIFICATION</scope>
</reference>
<dbReference type="OMA" id="ICVKTHM"/>
<keyword evidence="3" id="KW-1133">Transmembrane helix</keyword>
<feature type="transmembrane region" description="Helical" evidence="3">
    <location>
        <begin position="38"/>
        <end position="56"/>
    </location>
</feature>
<dbReference type="GeneID" id="583285"/>
<dbReference type="Pfam" id="PF01822">
    <property type="entry name" value="WSC"/>
    <property type="match status" value="1"/>
</dbReference>
<keyword evidence="2" id="KW-0677">Repeat</keyword>
<dbReference type="PANTHER" id="PTHR45964">
    <property type="entry name" value="WSCD FAMILY MEMBER CG9164"/>
    <property type="match status" value="1"/>
</dbReference>
<dbReference type="InterPro" id="IPR027417">
    <property type="entry name" value="P-loop_NTPase"/>
</dbReference>
<dbReference type="OrthoDB" id="5985073at2759"/>
<evidence type="ECO:0000256" key="3">
    <source>
        <dbReference type="SAM" id="Phobius"/>
    </source>
</evidence>
<evidence type="ECO:0000313" key="6">
    <source>
        <dbReference type="Proteomes" id="UP000007110"/>
    </source>
</evidence>
<reference evidence="6" key="1">
    <citation type="submission" date="2015-02" db="EMBL/GenBank/DDBJ databases">
        <title>Genome sequencing for Strongylocentrotus purpuratus.</title>
        <authorList>
            <person name="Murali S."/>
            <person name="Liu Y."/>
            <person name="Vee V."/>
            <person name="English A."/>
            <person name="Wang M."/>
            <person name="Skinner E."/>
            <person name="Han Y."/>
            <person name="Muzny D.M."/>
            <person name="Worley K.C."/>
            <person name="Gibbs R.A."/>
        </authorList>
    </citation>
    <scope>NUCLEOTIDE SEQUENCE</scope>
</reference>
<dbReference type="InterPro" id="IPR051589">
    <property type="entry name" value="Sialate-O-sulfotransferase"/>
</dbReference>
<evidence type="ECO:0000256" key="2">
    <source>
        <dbReference type="ARBA" id="ARBA00022737"/>
    </source>
</evidence>
<dbReference type="InParanoid" id="A0A7M7RCH5"/>
<protein>
    <recommendedName>
        <fullName evidence="4">WSC domain-containing protein</fullName>
    </recommendedName>
</protein>
<keyword evidence="6" id="KW-1185">Reference proteome</keyword>
<dbReference type="InterPro" id="IPR002889">
    <property type="entry name" value="WSC_carb-bd"/>
</dbReference>
<dbReference type="SUPFAM" id="SSF52540">
    <property type="entry name" value="P-loop containing nucleoside triphosphate hydrolases"/>
    <property type="match status" value="1"/>
</dbReference>
<comment type="similarity">
    <text evidence="1">Belongs to the WSCD family.</text>
</comment>
<sequence>MHVGDNCSPSISNRVKEMTFPYSRRCFPYCGPFRFREIVFAVSAFFFLGYVIGALLKQDPLGNRSLLQEKIYGRNVERTSELADDHVGKEVKQKEGYISSLNKTWLTWDKIDSPGVYRACVKRPEPEAMRWEITGELVLQEIADKLKIEACLETCIQLVFTYAALSRGHECYCTDVSSKSQFLSYVDSALCDVPCTGDQYHNCGGNKFMSVYRTSVPDARCTSIKLGTPGTLPLIALASYPRSGNTWTRQLIEKATGIYTGSVYWTTERLMEISKKVFPGGNVDYKGKSTICVKTHMSEFGHVGQFEGAIMLIRNPYRAIVAEVFRRQLFVSNNSPEEAIKFFKSKDWDVFVNTAIANWKLMNIRWIQMQRRLLPVAYEELEAETVRKLTDIVVFLNRTVELERIVCATQDHPSSLATGTSLGNHGRKTRVYLTDDPFTAEMHLKIDKSIQLVNYTLFKIHGEVLPAEYLKKIDVF</sequence>
<evidence type="ECO:0000259" key="4">
    <source>
        <dbReference type="PROSITE" id="PS51212"/>
    </source>
</evidence>
<dbReference type="AlphaFoldDB" id="A0A7M7RCH5"/>
<evidence type="ECO:0000313" key="5">
    <source>
        <dbReference type="EnsemblMetazoa" id="XP_788295"/>
    </source>
</evidence>
<dbReference type="SMART" id="SM00321">
    <property type="entry name" value="WSC"/>
    <property type="match status" value="1"/>
</dbReference>
<dbReference type="PANTHER" id="PTHR45964:SF9">
    <property type="entry name" value="SULFOTRANSFERASE"/>
    <property type="match status" value="1"/>
</dbReference>
<dbReference type="EnsemblMetazoa" id="XM_783202">
    <property type="protein sequence ID" value="XP_788295"/>
    <property type="gene ID" value="LOC583285"/>
</dbReference>
<organism evidence="5 6">
    <name type="scientific">Strongylocentrotus purpuratus</name>
    <name type="common">Purple sea urchin</name>
    <dbReference type="NCBI Taxonomy" id="7668"/>
    <lineage>
        <taxon>Eukaryota</taxon>
        <taxon>Metazoa</taxon>
        <taxon>Echinodermata</taxon>
        <taxon>Eleutherozoa</taxon>
        <taxon>Echinozoa</taxon>
        <taxon>Echinoidea</taxon>
        <taxon>Euechinoidea</taxon>
        <taxon>Echinacea</taxon>
        <taxon>Camarodonta</taxon>
        <taxon>Echinidea</taxon>
        <taxon>Strongylocentrotidae</taxon>
        <taxon>Strongylocentrotus</taxon>
    </lineage>
</organism>
<keyword evidence="3" id="KW-0472">Membrane</keyword>
<dbReference type="RefSeq" id="XP_788295.4">
    <property type="nucleotide sequence ID" value="XM_783202.5"/>
</dbReference>
<dbReference type="Gene3D" id="3.40.50.300">
    <property type="entry name" value="P-loop containing nucleotide triphosphate hydrolases"/>
    <property type="match status" value="1"/>
</dbReference>
<dbReference type="KEGG" id="spu:583285"/>
<evidence type="ECO:0000256" key="1">
    <source>
        <dbReference type="ARBA" id="ARBA00010236"/>
    </source>
</evidence>
<proteinExistence type="inferred from homology"/>
<dbReference type="PROSITE" id="PS51212">
    <property type="entry name" value="WSC"/>
    <property type="match status" value="1"/>
</dbReference>